<sequence length="311" mass="34156">MKESLKKIGLMLFIFALLLGSAFPVHASDGAATDTDSINEKLGPPIVVYGDTLSEAQREEVKELLEVTNPDNVVEYNVTGEDIANYINGDINSNMYSSAKIVRQEEGNGLTINIVTPENITEVTSDMYANALLTAGVENATVDVASPLKVSGHSALTGIYKAYDAEGEQLDKERMELANEELDVATDLVNEEEGLSQEKVSQLLTEIKQMIAEQNPATREDVEQIVSEKLDSLGISLSEADRQMLIDLFDKMRNLDIDFDAVKNQLEDIANTVAEKAEELGLDQNFWEKVANFFSEIFGALSEFLGGLFSE</sequence>
<dbReference type="AlphaFoldDB" id="A0A495A291"/>
<dbReference type="Proteomes" id="UP000269301">
    <property type="component" value="Unassembled WGS sequence"/>
</dbReference>
<evidence type="ECO:0000313" key="2">
    <source>
        <dbReference type="EMBL" id="RKQ33427.1"/>
    </source>
</evidence>
<dbReference type="InterPro" id="IPR009343">
    <property type="entry name" value="DUF1002"/>
</dbReference>
<reference evidence="2 3" key="1">
    <citation type="journal article" date="2016" name="Int. J. Syst. Evol. Microbiol.">
        <title>Oceanobacillus halophilus sp. nov., a novel moderately halophilic bacterium from a hypersaline lake.</title>
        <authorList>
            <person name="Amoozegar M.A."/>
            <person name="Bagheri M."/>
            <person name="Makhdoumi A."/>
            <person name="Nikou M.M."/>
            <person name="Fazeli S.A.S."/>
            <person name="Schumann P."/>
            <person name="Sproer C."/>
            <person name="Sanchez-Porro C."/>
            <person name="Ventosa A."/>
        </authorList>
    </citation>
    <scope>NUCLEOTIDE SEQUENCE [LARGE SCALE GENOMIC DNA]</scope>
    <source>
        <strain evidence="2 3">DSM 23996</strain>
    </source>
</reference>
<name>A0A495A291_9BACI</name>
<keyword evidence="3" id="KW-1185">Reference proteome</keyword>
<dbReference type="EMBL" id="RBZP01000006">
    <property type="protein sequence ID" value="RKQ33427.1"/>
    <property type="molecule type" value="Genomic_DNA"/>
</dbReference>
<evidence type="ECO:0000313" key="3">
    <source>
        <dbReference type="Proteomes" id="UP000269301"/>
    </source>
</evidence>
<comment type="caution">
    <text evidence="2">The sequence shown here is derived from an EMBL/GenBank/DDBJ whole genome shotgun (WGS) entry which is preliminary data.</text>
</comment>
<accession>A0A495A291</accession>
<organism evidence="2 3">
    <name type="scientific">Oceanobacillus halophilus</name>
    <dbReference type="NCBI Taxonomy" id="930130"/>
    <lineage>
        <taxon>Bacteria</taxon>
        <taxon>Bacillati</taxon>
        <taxon>Bacillota</taxon>
        <taxon>Bacilli</taxon>
        <taxon>Bacillales</taxon>
        <taxon>Bacillaceae</taxon>
        <taxon>Oceanobacillus</taxon>
    </lineage>
</organism>
<feature type="signal peptide" evidence="1">
    <location>
        <begin position="1"/>
        <end position="27"/>
    </location>
</feature>
<dbReference type="RefSeq" id="WP_121204158.1">
    <property type="nucleotide sequence ID" value="NZ_RBZP01000006.1"/>
</dbReference>
<dbReference type="Pfam" id="PF06207">
    <property type="entry name" value="DUF1002"/>
    <property type="match status" value="1"/>
</dbReference>
<proteinExistence type="predicted"/>
<feature type="chain" id="PRO_5019773250" evidence="1">
    <location>
        <begin position="28"/>
        <end position="311"/>
    </location>
</feature>
<evidence type="ECO:0000256" key="1">
    <source>
        <dbReference type="SAM" id="SignalP"/>
    </source>
</evidence>
<protein>
    <submittedName>
        <fullName evidence="2">DUF1002 domain-containing protein</fullName>
    </submittedName>
</protein>
<keyword evidence="1" id="KW-0732">Signal</keyword>
<gene>
    <name evidence="2" type="ORF">D8M06_09455</name>
</gene>
<dbReference type="OrthoDB" id="9810153at2"/>